<name>A0A9D3X1P7_9SAUR</name>
<gene>
    <name evidence="2" type="ORF">KIL84_006563</name>
</gene>
<feature type="transmembrane region" description="Helical" evidence="1">
    <location>
        <begin position="27"/>
        <end position="49"/>
    </location>
</feature>
<dbReference type="Proteomes" id="UP000827986">
    <property type="component" value="Unassembled WGS sequence"/>
</dbReference>
<evidence type="ECO:0000313" key="2">
    <source>
        <dbReference type="EMBL" id="KAH1170945.1"/>
    </source>
</evidence>
<accession>A0A9D3X1P7</accession>
<evidence type="ECO:0000256" key="1">
    <source>
        <dbReference type="SAM" id="Phobius"/>
    </source>
</evidence>
<proteinExistence type="predicted"/>
<protein>
    <submittedName>
        <fullName evidence="2">Uncharacterized protein</fullName>
    </submittedName>
</protein>
<keyword evidence="3" id="KW-1185">Reference proteome</keyword>
<dbReference type="EMBL" id="JAHDVG010000483">
    <property type="protein sequence ID" value="KAH1170945.1"/>
    <property type="molecule type" value="Genomic_DNA"/>
</dbReference>
<feature type="non-terminal residue" evidence="2">
    <location>
        <position position="1"/>
    </location>
</feature>
<comment type="caution">
    <text evidence="2">The sequence shown here is derived from an EMBL/GenBank/DDBJ whole genome shotgun (WGS) entry which is preliminary data.</text>
</comment>
<keyword evidence="1" id="KW-0812">Transmembrane</keyword>
<organism evidence="2 3">
    <name type="scientific">Mauremys mutica</name>
    <name type="common">yellowpond turtle</name>
    <dbReference type="NCBI Taxonomy" id="74926"/>
    <lineage>
        <taxon>Eukaryota</taxon>
        <taxon>Metazoa</taxon>
        <taxon>Chordata</taxon>
        <taxon>Craniata</taxon>
        <taxon>Vertebrata</taxon>
        <taxon>Euteleostomi</taxon>
        <taxon>Archelosauria</taxon>
        <taxon>Testudinata</taxon>
        <taxon>Testudines</taxon>
        <taxon>Cryptodira</taxon>
        <taxon>Durocryptodira</taxon>
        <taxon>Testudinoidea</taxon>
        <taxon>Geoemydidae</taxon>
        <taxon>Geoemydinae</taxon>
        <taxon>Mauremys</taxon>
    </lineage>
</organism>
<reference evidence="2" key="1">
    <citation type="submission" date="2021-09" db="EMBL/GenBank/DDBJ databases">
        <title>The genome of Mauremys mutica provides insights into the evolution of semi-aquatic lifestyle.</title>
        <authorList>
            <person name="Gong S."/>
            <person name="Gao Y."/>
        </authorList>
    </citation>
    <scope>NUCLEOTIDE SEQUENCE</scope>
    <source>
        <strain evidence="2">MM-2020</strain>
        <tissue evidence="2">Muscle</tissue>
    </source>
</reference>
<dbReference type="AlphaFoldDB" id="A0A9D3X1P7"/>
<evidence type="ECO:0000313" key="3">
    <source>
        <dbReference type="Proteomes" id="UP000827986"/>
    </source>
</evidence>
<sequence length="89" mass="10249">MGLEGPPLAAPQPMHFKLRKVRKRREMLLPQLGFICAILFFVWCMSSLLSKLGQESTITDKNVLSEIWRNRRLMASHNVTHEEKNCTAP</sequence>
<keyword evidence="1" id="KW-1133">Transmembrane helix</keyword>
<keyword evidence="1" id="KW-0472">Membrane</keyword>